<feature type="region of interest" description="Disordered" evidence="1">
    <location>
        <begin position="27"/>
        <end position="65"/>
    </location>
</feature>
<sequence length="563" mass="62003">MTDKDIQKQISRRRYLETIGVTGAGAALAGCTSGSGTPTTEGTGTDGGMSGGDTPSSGGTFVVGSSSKASTLDLHKATRRPEQTILSAIHEPMFRMNPDLDPEAHLAADWSSNEDATEYVFTLEEGITFHNGDELTAEEVVWSWERFVENSPQSYLLAPADSFEATGDYEVTVSFSDPYPLLPRYLTNPLTGFVSRSAVEESENYGQNIAVGTGPYQWESWERGTAVTVSRYEDYNWAPEFVSNQGPGYPEEFRFEHHPEATTLLNELTDGGVHGSSYITLTDTGEVENSDGASLVRKEYTRPGYLAINTQKAPTDNVNVRRAINHAVNKQPVIEAALGGEGYPIWSIVPPIAVNGLSEERAKELGEQYNQSRARELLEQEGWTNSSQGETRTKDGEELTLTFYAFTIPRYAQMGEVIAPMLGEVGINAELEVLEAGTLYNNLESGNHHITTMAYGGNWAVNAIEPILLGENTATEGGTNYSLWENDEFDELLNQAKTSPDEEARQEAITQAQELIIEEAPVTPICAFNKIYGYKNEVAGMDAWTEHPWWPDQEWMNRLELGL</sequence>
<dbReference type="Gene3D" id="3.40.190.10">
    <property type="entry name" value="Periplasmic binding protein-like II"/>
    <property type="match status" value="1"/>
</dbReference>
<dbReference type="InterPro" id="IPR006311">
    <property type="entry name" value="TAT_signal"/>
</dbReference>
<dbReference type="Proteomes" id="UP001597111">
    <property type="component" value="Unassembled WGS sequence"/>
</dbReference>
<proteinExistence type="predicted"/>
<evidence type="ECO:0000313" key="4">
    <source>
        <dbReference type="Proteomes" id="UP001597111"/>
    </source>
</evidence>
<organism evidence="3 4">
    <name type="scientific">Halolamina salina</name>
    <dbReference type="NCBI Taxonomy" id="1220023"/>
    <lineage>
        <taxon>Archaea</taxon>
        <taxon>Methanobacteriati</taxon>
        <taxon>Methanobacteriota</taxon>
        <taxon>Stenosarchaea group</taxon>
        <taxon>Halobacteria</taxon>
        <taxon>Halobacteriales</taxon>
        <taxon>Haloferacaceae</taxon>
    </lineage>
</organism>
<dbReference type="EMBL" id="JBHUDH010000025">
    <property type="protein sequence ID" value="MFD1525340.1"/>
    <property type="molecule type" value="Genomic_DNA"/>
</dbReference>
<gene>
    <name evidence="3" type="ORF">ACFR9S_03355</name>
</gene>
<dbReference type="Gene3D" id="3.10.105.10">
    <property type="entry name" value="Dipeptide-binding Protein, Domain 3"/>
    <property type="match status" value="1"/>
</dbReference>
<dbReference type="PROSITE" id="PS51257">
    <property type="entry name" value="PROKAR_LIPOPROTEIN"/>
    <property type="match status" value="1"/>
</dbReference>
<dbReference type="InterPro" id="IPR039424">
    <property type="entry name" value="SBP_5"/>
</dbReference>
<protein>
    <submittedName>
        <fullName evidence="3">ABC transporter substrate-binding protein</fullName>
    </submittedName>
</protein>
<dbReference type="GO" id="GO:0042597">
    <property type="term" value="C:periplasmic space"/>
    <property type="evidence" value="ECO:0007669"/>
    <property type="project" value="UniProtKB-ARBA"/>
</dbReference>
<name>A0ABD6B389_9EURY</name>
<dbReference type="PROSITE" id="PS51318">
    <property type="entry name" value="TAT"/>
    <property type="match status" value="1"/>
</dbReference>
<evidence type="ECO:0000256" key="1">
    <source>
        <dbReference type="SAM" id="MobiDB-lite"/>
    </source>
</evidence>
<feature type="domain" description="Solute-binding protein family 5" evidence="2">
    <location>
        <begin position="102"/>
        <end position="460"/>
    </location>
</feature>
<dbReference type="Pfam" id="PF00496">
    <property type="entry name" value="SBP_bac_5"/>
    <property type="match status" value="1"/>
</dbReference>
<comment type="caution">
    <text evidence="3">The sequence shown here is derived from an EMBL/GenBank/DDBJ whole genome shotgun (WGS) entry which is preliminary data.</text>
</comment>
<keyword evidence="4" id="KW-1185">Reference proteome</keyword>
<dbReference type="RefSeq" id="WP_379730649.1">
    <property type="nucleotide sequence ID" value="NZ_JBHSWZ010000013.1"/>
</dbReference>
<dbReference type="InterPro" id="IPR030678">
    <property type="entry name" value="Peptide/Ni-bd"/>
</dbReference>
<dbReference type="SUPFAM" id="SSF53850">
    <property type="entry name" value="Periplasmic binding protein-like II"/>
    <property type="match status" value="1"/>
</dbReference>
<reference evidence="3 4" key="1">
    <citation type="journal article" date="2019" name="Int. J. Syst. Evol. Microbiol.">
        <title>The Global Catalogue of Microorganisms (GCM) 10K type strain sequencing project: providing services to taxonomists for standard genome sequencing and annotation.</title>
        <authorList>
            <consortium name="The Broad Institute Genomics Platform"/>
            <consortium name="The Broad Institute Genome Sequencing Center for Infectious Disease"/>
            <person name="Wu L."/>
            <person name="Ma J."/>
        </authorList>
    </citation>
    <scope>NUCLEOTIDE SEQUENCE [LARGE SCALE GENOMIC DNA]</scope>
    <source>
        <strain evidence="3 4">CGMCC 1.12285</strain>
    </source>
</reference>
<dbReference type="InterPro" id="IPR000914">
    <property type="entry name" value="SBP_5_dom"/>
</dbReference>
<dbReference type="Gene3D" id="3.90.76.10">
    <property type="entry name" value="Dipeptide-binding Protein, Domain 1"/>
    <property type="match status" value="1"/>
</dbReference>
<dbReference type="AlphaFoldDB" id="A0ABD6B389"/>
<dbReference type="PANTHER" id="PTHR30290">
    <property type="entry name" value="PERIPLASMIC BINDING COMPONENT OF ABC TRANSPORTER"/>
    <property type="match status" value="1"/>
</dbReference>
<evidence type="ECO:0000259" key="2">
    <source>
        <dbReference type="Pfam" id="PF00496"/>
    </source>
</evidence>
<accession>A0ABD6B389</accession>
<feature type="compositionally biased region" description="Low complexity" evidence="1">
    <location>
        <begin position="30"/>
        <end position="43"/>
    </location>
</feature>
<feature type="compositionally biased region" description="Low complexity" evidence="1">
    <location>
        <begin position="52"/>
        <end position="65"/>
    </location>
</feature>
<evidence type="ECO:0000313" key="3">
    <source>
        <dbReference type="EMBL" id="MFD1525340.1"/>
    </source>
</evidence>
<dbReference type="PIRSF" id="PIRSF002741">
    <property type="entry name" value="MppA"/>
    <property type="match status" value="1"/>
</dbReference>